<organism evidence="3">
    <name type="scientific">Nippostrongylus brasiliensis</name>
    <name type="common">Rat hookworm</name>
    <dbReference type="NCBI Taxonomy" id="27835"/>
    <lineage>
        <taxon>Eukaryota</taxon>
        <taxon>Metazoa</taxon>
        <taxon>Ecdysozoa</taxon>
        <taxon>Nematoda</taxon>
        <taxon>Chromadorea</taxon>
        <taxon>Rhabditida</taxon>
        <taxon>Rhabditina</taxon>
        <taxon>Rhabditomorpha</taxon>
        <taxon>Strongyloidea</taxon>
        <taxon>Heligmosomidae</taxon>
        <taxon>Nippostrongylus</taxon>
    </lineage>
</organism>
<dbReference type="Proteomes" id="UP000271162">
    <property type="component" value="Unassembled WGS sequence"/>
</dbReference>
<reference evidence="1 2" key="2">
    <citation type="submission" date="2018-11" db="EMBL/GenBank/DDBJ databases">
        <authorList>
            <consortium name="Pathogen Informatics"/>
        </authorList>
    </citation>
    <scope>NUCLEOTIDE SEQUENCE [LARGE SCALE GENOMIC DNA]</scope>
</reference>
<dbReference type="WBParaSite" id="NBR_0001917301-mRNA-1">
    <property type="protein sequence ID" value="NBR_0001917301-mRNA-1"/>
    <property type="gene ID" value="NBR_0001917301"/>
</dbReference>
<evidence type="ECO:0000313" key="3">
    <source>
        <dbReference type="WBParaSite" id="NBR_0001917301-mRNA-1"/>
    </source>
</evidence>
<proteinExistence type="predicted"/>
<keyword evidence="2" id="KW-1185">Reference proteome</keyword>
<name>A0A0N4YPK2_NIPBR</name>
<dbReference type="AlphaFoldDB" id="A0A0N4YPK2"/>
<dbReference type="EMBL" id="UYSL01023948">
    <property type="protein sequence ID" value="VDL82903.1"/>
    <property type="molecule type" value="Genomic_DNA"/>
</dbReference>
<evidence type="ECO:0000313" key="2">
    <source>
        <dbReference type="Proteomes" id="UP000271162"/>
    </source>
</evidence>
<sequence>MSAEEYPQFTEARTATFLDEKPKQGLKRKKTDADLMRWLGAPANCEPSVAFVLAFIGREVVATYVDAAYNIMLNEQPNLFLNDVRSGHAAIGDEPCPLQVRHYSEALRRNLGWRLHKDFLFGCSEDPDDNPLTHQQQG</sequence>
<accession>A0A0N4YPK2</accession>
<reference evidence="3" key="1">
    <citation type="submission" date="2017-02" db="UniProtKB">
        <authorList>
            <consortium name="WormBaseParasite"/>
        </authorList>
    </citation>
    <scope>IDENTIFICATION</scope>
</reference>
<protein>
    <submittedName>
        <fullName evidence="1 3">Uncharacterized protein</fullName>
    </submittedName>
</protein>
<dbReference type="STRING" id="27835.A0A0N4YPK2"/>
<gene>
    <name evidence="1" type="ORF">NBR_LOCUS19174</name>
</gene>
<evidence type="ECO:0000313" key="1">
    <source>
        <dbReference type="EMBL" id="VDL82903.1"/>
    </source>
</evidence>